<evidence type="ECO:0000256" key="2">
    <source>
        <dbReference type="ARBA" id="ARBA00015075"/>
    </source>
</evidence>
<protein>
    <recommendedName>
        <fullName evidence="2">Toxin CcdB</fullName>
    </recommendedName>
    <alternativeName>
        <fullName evidence="7">Cytotoxic protein CcdB</fullName>
    </alternativeName>
    <alternativeName>
        <fullName evidence="6">Protein LetD</fullName>
    </alternativeName>
</protein>
<proteinExistence type="inferred from homology"/>
<dbReference type="Gene3D" id="2.30.30.110">
    <property type="match status" value="1"/>
</dbReference>
<keyword evidence="3" id="KW-0678">Repressor</keyword>
<dbReference type="Proteomes" id="UP000199409">
    <property type="component" value="Unassembled WGS sequence"/>
</dbReference>
<accession>A0A1H4BB97</accession>
<keyword evidence="4" id="KW-0805">Transcription regulation</keyword>
<dbReference type="EMBL" id="FNQN01000006">
    <property type="protein sequence ID" value="SEA45377.1"/>
    <property type="molecule type" value="Genomic_DNA"/>
</dbReference>
<sequence length="104" mass="11662">MAQFDVYENADPESRTVIPFLLDVQHDLHQKLATRTVIPLVPIFSTDMEIKKLCPRFKVMGQDVAMSTPEMAGYPVCDLGIKVMSLTEDRTEILGAIDFLLSGF</sequence>
<dbReference type="InterPro" id="IPR002712">
    <property type="entry name" value="CcdB"/>
</dbReference>
<name>A0A1H4BB97_9BACT</name>
<reference evidence="8 9" key="1">
    <citation type="submission" date="2016-10" db="EMBL/GenBank/DDBJ databases">
        <authorList>
            <person name="de Groot N.N."/>
        </authorList>
    </citation>
    <scope>NUCLEOTIDE SEQUENCE [LARGE SCALE GENOMIC DNA]</scope>
    <source>
        <strain evidence="8 9">DSM 7343</strain>
    </source>
</reference>
<evidence type="ECO:0000313" key="8">
    <source>
        <dbReference type="EMBL" id="SEA45377.1"/>
    </source>
</evidence>
<dbReference type="AlphaFoldDB" id="A0A1H4BB97"/>
<gene>
    <name evidence="8" type="ORF">SAMN05660420_02115</name>
</gene>
<dbReference type="GO" id="GO:0006276">
    <property type="term" value="P:plasmid maintenance"/>
    <property type="evidence" value="ECO:0007669"/>
    <property type="project" value="InterPro"/>
</dbReference>
<keyword evidence="9" id="KW-1185">Reference proteome</keyword>
<dbReference type="OrthoDB" id="9813510at2"/>
<dbReference type="Pfam" id="PF01845">
    <property type="entry name" value="CcdB"/>
    <property type="match status" value="1"/>
</dbReference>
<dbReference type="RefSeq" id="WP_092347951.1">
    <property type="nucleotide sequence ID" value="NZ_FNQN01000006.1"/>
</dbReference>
<dbReference type="GO" id="GO:0008657">
    <property type="term" value="F:DNA topoisomerase type II (double strand cut, ATP-hydrolyzing) inhibitor activity"/>
    <property type="evidence" value="ECO:0007669"/>
    <property type="project" value="InterPro"/>
</dbReference>
<dbReference type="InterPro" id="IPR011067">
    <property type="entry name" value="Plasmid_toxin/cell-grow_inhib"/>
</dbReference>
<evidence type="ECO:0000256" key="5">
    <source>
        <dbReference type="ARBA" id="ARBA00023163"/>
    </source>
</evidence>
<evidence type="ECO:0000313" key="9">
    <source>
        <dbReference type="Proteomes" id="UP000199409"/>
    </source>
</evidence>
<organism evidence="8 9">
    <name type="scientific">Desulfuromusa kysingii</name>
    <dbReference type="NCBI Taxonomy" id="37625"/>
    <lineage>
        <taxon>Bacteria</taxon>
        <taxon>Pseudomonadati</taxon>
        <taxon>Thermodesulfobacteriota</taxon>
        <taxon>Desulfuromonadia</taxon>
        <taxon>Desulfuromonadales</taxon>
        <taxon>Geopsychrobacteraceae</taxon>
        <taxon>Desulfuromusa</taxon>
    </lineage>
</organism>
<evidence type="ECO:0000256" key="7">
    <source>
        <dbReference type="ARBA" id="ARBA00033135"/>
    </source>
</evidence>
<evidence type="ECO:0000256" key="1">
    <source>
        <dbReference type="ARBA" id="ARBA00005230"/>
    </source>
</evidence>
<dbReference type="SUPFAM" id="SSF50118">
    <property type="entry name" value="Cell growth inhibitor/plasmid maintenance toxic component"/>
    <property type="match status" value="1"/>
</dbReference>
<evidence type="ECO:0000256" key="3">
    <source>
        <dbReference type="ARBA" id="ARBA00022491"/>
    </source>
</evidence>
<comment type="similarity">
    <text evidence="1">Belongs to the CcdB toxin family.</text>
</comment>
<evidence type="ECO:0000256" key="6">
    <source>
        <dbReference type="ARBA" id="ARBA00029628"/>
    </source>
</evidence>
<keyword evidence="5" id="KW-0804">Transcription</keyword>
<dbReference type="STRING" id="37625.SAMN05660420_02115"/>
<evidence type="ECO:0000256" key="4">
    <source>
        <dbReference type="ARBA" id="ARBA00023015"/>
    </source>
</evidence>